<dbReference type="Pfam" id="PF00583">
    <property type="entry name" value="Acetyltransf_1"/>
    <property type="match status" value="1"/>
</dbReference>
<keyword evidence="4" id="KW-1185">Reference proteome</keyword>
<dbReference type="SUPFAM" id="SSF55729">
    <property type="entry name" value="Acyl-CoA N-acyltransferases (Nat)"/>
    <property type="match status" value="1"/>
</dbReference>
<accession>A0A197JFZ6</accession>
<protein>
    <recommendedName>
        <fullName evidence="2">N-acetyltransferase domain-containing protein</fullName>
    </recommendedName>
</protein>
<sequence>MVNTVPSTPTIPETQQPDLPAVTDSSEKPVSVIAESVALPDLDYVVPNPEEHQKLLVAMRKACGWDAGMVPTWFIQQAEGTRFMSIFYLPGTATPIGMGGVELKDFDRADKDVADIDSKRGCIVSLFLYKQYRGKGYLGKILSICEEIAREKGLKVLTIYGLAKAGGYEKFGYKTFKVAVRNYGGENNWETRYLEKVL</sequence>
<proteinExistence type="predicted"/>
<dbReference type="PROSITE" id="PS51186">
    <property type="entry name" value="GNAT"/>
    <property type="match status" value="1"/>
</dbReference>
<dbReference type="InterPro" id="IPR016181">
    <property type="entry name" value="Acyl_CoA_acyltransferase"/>
</dbReference>
<evidence type="ECO:0000256" key="1">
    <source>
        <dbReference type="SAM" id="MobiDB-lite"/>
    </source>
</evidence>
<organism evidence="3 4">
    <name type="scientific">Linnemannia elongata AG-77</name>
    <dbReference type="NCBI Taxonomy" id="1314771"/>
    <lineage>
        <taxon>Eukaryota</taxon>
        <taxon>Fungi</taxon>
        <taxon>Fungi incertae sedis</taxon>
        <taxon>Mucoromycota</taxon>
        <taxon>Mortierellomycotina</taxon>
        <taxon>Mortierellomycetes</taxon>
        <taxon>Mortierellales</taxon>
        <taxon>Mortierellaceae</taxon>
        <taxon>Linnemannia</taxon>
    </lineage>
</organism>
<dbReference type="Gene3D" id="3.40.630.30">
    <property type="match status" value="1"/>
</dbReference>
<dbReference type="AlphaFoldDB" id="A0A197JFZ6"/>
<evidence type="ECO:0000259" key="2">
    <source>
        <dbReference type="PROSITE" id="PS51186"/>
    </source>
</evidence>
<feature type="region of interest" description="Disordered" evidence="1">
    <location>
        <begin position="1"/>
        <end position="25"/>
    </location>
</feature>
<gene>
    <name evidence="3" type="ORF">K457DRAFT_142312</name>
</gene>
<dbReference type="EMBL" id="KV442105">
    <property type="protein sequence ID" value="OAQ23923.1"/>
    <property type="molecule type" value="Genomic_DNA"/>
</dbReference>
<feature type="domain" description="N-acetyltransferase" evidence="2">
    <location>
        <begin position="43"/>
        <end position="195"/>
    </location>
</feature>
<evidence type="ECO:0000313" key="3">
    <source>
        <dbReference type="EMBL" id="OAQ23923.1"/>
    </source>
</evidence>
<feature type="compositionally biased region" description="Polar residues" evidence="1">
    <location>
        <begin position="1"/>
        <end position="17"/>
    </location>
</feature>
<dbReference type="GO" id="GO:0016747">
    <property type="term" value="F:acyltransferase activity, transferring groups other than amino-acyl groups"/>
    <property type="evidence" value="ECO:0007669"/>
    <property type="project" value="InterPro"/>
</dbReference>
<dbReference type="CDD" id="cd04301">
    <property type="entry name" value="NAT_SF"/>
    <property type="match status" value="1"/>
</dbReference>
<dbReference type="Proteomes" id="UP000078512">
    <property type="component" value="Unassembled WGS sequence"/>
</dbReference>
<evidence type="ECO:0000313" key="4">
    <source>
        <dbReference type="Proteomes" id="UP000078512"/>
    </source>
</evidence>
<name>A0A197JFZ6_9FUNG</name>
<reference evidence="3 4" key="1">
    <citation type="submission" date="2016-05" db="EMBL/GenBank/DDBJ databases">
        <title>Genome sequencing reveals origins of a unique bacterial endosymbiosis in the earliest lineages of terrestrial Fungi.</title>
        <authorList>
            <consortium name="DOE Joint Genome Institute"/>
            <person name="Uehling J."/>
            <person name="Gryganskyi A."/>
            <person name="Hameed K."/>
            <person name="Tschaplinski T."/>
            <person name="Misztal P."/>
            <person name="Wu S."/>
            <person name="Desiro A."/>
            <person name="Vande Pol N."/>
            <person name="Du Z.-Y."/>
            <person name="Zienkiewicz A."/>
            <person name="Zienkiewicz K."/>
            <person name="Morin E."/>
            <person name="Tisserant E."/>
            <person name="Splivallo R."/>
            <person name="Hainaut M."/>
            <person name="Henrissat B."/>
            <person name="Ohm R."/>
            <person name="Kuo A."/>
            <person name="Yan J."/>
            <person name="Lipzen A."/>
            <person name="Nolan M."/>
            <person name="Labutti K."/>
            <person name="Barry K."/>
            <person name="Goldstein A."/>
            <person name="Labbe J."/>
            <person name="Schadt C."/>
            <person name="Tuskan G."/>
            <person name="Grigoriev I."/>
            <person name="Martin F."/>
            <person name="Vilgalys R."/>
            <person name="Bonito G."/>
        </authorList>
    </citation>
    <scope>NUCLEOTIDE SEQUENCE [LARGE SCALE GENOMIC DNA]</scope>
    <source>
        <strain evidence="3 4">AG-77</strain>
    </source>
</reference>
<dbReference type="OrthoDB" id="2380010at2759"/>
<dbReference type="InterPro" id="IPR000182">
    <property type="entry name" value="GNAT_dom"/>
</dbReference>